<evidence type="ECO:0000313" key="1">
    <source>
        <dbReference type="EMBL" id="KAJ2798761.1"/>
    </source>
</evidence>
<name>A0ACC1L0S6_9FUNG</name>
<comment type="caution">
    <text evidence="1">The sequence shown here is derived from an EMBL/GenBank/DDBJ whole genome shotgun (WGS) entry which is preliminary data.</text>
</comment>
<protein>
    <submittedName>
        <fullName evidence="1">Uncharacterized protein</fullName>
    </submittedName>
</protein>
<evidence type="ECO:0000313" key="2">
    <source>
        <dbReference type="Proteomes" id="UP001140087"/>
    </source>
</evidence>
<dbReference type="Proteomes" id="UP001140087">
    <property type="component" value="Unassembled WGS sequence"/>
</dbReference>
<dbReference type="EMBL" id="JANBUN010001293">
    <property type="protein sequence ID" value="KAJ2798761.1"/>
    <property type="molecule type" value="Genomic_DNA"/>
</dbReference>
<reference evidence="1" key="1">
    <citation type="submission" date="2022-07" db="EMBL/GenBank/DDBJ databases">
        <title>Phylogenomic reconstructions and comparative analyses of Kickxellomycotina fungi.</title>
        <authorList>
            <person name="Reynolds N.K."/>
            <person name="Stajich J.E."/>
            <person name="Barry K."/>
            <person name="Grigoriev I.V."/>
            <person name="Crous P."/>
            <person name="Smith M.E."/>
        </authorList>
    </citation>
    <scope>NUCLEOTIDE SEQUENCE</scope>
    <source>
        <strain evidence="1">BCRC 34780</strain>
    </source>
</reference>
<proteinExistence type="predicted"/>
<accession>A0ACC1L0S6</accession>
<keyword evidence="2" id="KW-1185">Reference proteome</keyword>
<sequence length="98" mass="10836">MACMRSDSAQRETDRTTDTSANTERLDLLEEEIHVLLGKAAALQSLISEYEGRAQDRQETIDSIEESVGTLADDVAMIAEKVKEIRGNTDKAPRARKA</sequence>
<gene>
    <name evidence="1" type="ORF">H4R21_003800</name>
</gene>
<organism evidence="1 2">
    <name type="scientific">Coemansia helicoidea</name>
    <dbReference type="NCBI Taxonomy" id="1286919"/>
    <lineage>
        <taxon>Eukaryota</taxon>
        <taxon>Fungi</taxon>
        <taxon>Fungi incertae sedis</taxon>
        <taxon>Zoopagomycota</taxon>
        <taxon>Kickxellomycotina</taxon>
        <taxon>Kickxellomycetes</taxon>
        <taxon>Kickxellales</taxon>
        <taxon>Kickxellaceae</taxon>
        <taxon>Coemansia</taxon>
    </lineage>
</organism>